<feature type="binding site" evidence="6">
    <location>
        <position position="178"/>
    </location>
    <ligand>
        <name>substrate</name>
    </ligand>
</feature>
<dbReference type="PANTHER" id="PTHR46072:SF9">
    <property type="entry name" value="ACETAMIDASE"/>
    <property type="match status" value="1"/>
</dbReference>
<dbReference type="PIRSF" id="PIRSF001221">
    <property type="entry name" value="Amidase_fungi"/>
    <property type="match status" value="1"/>
</dbReference>
<dbReference type="RefSeq" id="XP_028487103.1">
    <property type="nucleotide sequence ID" value="XM_028629780.1"/>
</dbReference>
<dbReference type="SUPFAM" id="SSF75304">
    <property type="entry name" value="Amidase signature (AS) enzymes"/>
    <property type="match status" value="1"/>
</dbReference>
<dbReference type="InterPro" id="IPR020556">
    <property type="entry name" value="Amidase_CS"/>
</dbReference>
<sequence>MPEKWEELVADKRARLEKTIPAEWKIQTLPTEDSVIDYPTKSGLLSAKELEITNSTATDLVAKLATGELKSYDVTLAFCKRAALAHQLLNCALEFFPDAALAQAKELDEYFEKNKKPIGPLHGLPISLKDQFRVKGFETSMGYVSWLGKYDTDESIMVTLLRKAGAVFYVKTSVPQTLMVCETVNNIIGRTVNPRNKNWSCGGSSGGEGANVGFRGGIIGVGTDIGGSIRVPSAFNFLYGLRPSHGRMPYAKMANSMEGQETVHSVCGPIAHSVPDLKLFVTSVLSEEPWKYDSKVIPLPWRQNEEDIIKSKLSSGGLTLGFFNCDGNVLPHPPILRGIETVVSTLKKNGHNVVPWTPYKHDFAVDLINGIYASDGCTDVYRDINASGEPAIPNIKDLLQPNIKKADMNELWDVQLKKWNYQVEYLAKWREAEEQLGKELDAIIAPITPTAAVRHNQFRYYGYASAINLLDFTSVVVPVTFADKTIDVKKENYKPLNELDGVVQGEYDPEAYHGAPVAVQIIGRRLSEERTMAIAEEIGKLLGNAVTP</sequence>
<comment type="catalytic activity">
    <reaction evidence="1">
        <text>a monocarboxylic acid amide + H2O = a monocarboxylate + NH4(+)</text>
        <dbReference type="Rhea" id="RHEA:12020"/>
        <dbReference type="ChEBI" id="CHEBI:15377"/>
        <dbReference type="ChEBI" id="CHEBI:28938"/>
        <dbReference type="ChEBI" id="CHEBI:35757"/>
        <dbReference type="ChEBI" id="CHEBI:83628"/>
        <dbReference type="EC" id="3.5.1.4"/>
    </reaction>
</comment>
<evidence type="ECO:0000256" key="3">
    <source>
        <dbReference type="ARBA" id="ARBA00012922"/>
    </source>
</evidence>
<evidence type="ECO:0000256" key="1">
    <source>
        <dbReference type="ARBA" id="ARBA00001311"/>
    </source>
</evidence>
<dbReference type="PROSITE" id="PS00571">
    <property type="entry name" value="AMIDASES"/>
    <property type="match status" value="1"/>
</dbReference>
<proteinExistence type="inferred from homology"/>
<evidence type="ECO:0000256" key="5">
    <source>
        <dbReference type="PIRSR" id="PIRSR001221-1"/>
    </source>
</evidence>
<dbReference type="InterPro" id="IPR036928">
    <property type="entry name" value="AS_sf"/>
</dbReference>
<comment type="caution">
    <text evidence="8">The sequence shown here is derived from an EMBL/GenBank/DDBJ whole genome shotgun (WGS) entry which is preliminary data.</text>
</comment>
<accession>A0A443I075</accession>
<evidence type="ECO:0000256" key="2">
    <source>
        <dbReference type="ARBA" id="ARBA00009199"/>
    </source>
</evidence>
<feature type="active site" description="Acyl-ester intermediate" evidence="5">
    <location>
        <position position="228"/>
    </location>
</feature>
<dbReference type="Pfam" id="PF01425">
    <property type="entry name" value="Amidase"/>
    <property type="match status" value="1"/>
</dbReference>
<keyword evidence="9" id="KW-1185">Reference proteome</keyword>
<dbReference type="Proteomes" id="UP000283841">
    <property type="component" value="Unassembled WGS sequence"/>
</dbReference>
<evidence type="ECO:0000313" key="8">
    <source>
        <dbReference type="EMBL" id="RWQ97458.1"/>
    </source>
</evidence>
<evidence type="ECO:0000259" key="7">
    <source>
        <dbReference type="Pfam" id="PF01425"/>
    </source>
</evidence>
<evidence type="ECO:0000256" key="4">
    <source>
        <dbReference type="ARBA" id="ARBA00022801"/>
    </source>
</evidence>
<dbReference type="AlphaFoldDB" id="A0A443I075"/>
<evidence type="ECO:0000256" key="6">
    <source>
        <dbReference type="PIRSR" id="PIRSR001221-2"/>
    </source>
</evidence>
<dbReference type="GO" id="GO:0004040">
    <property type="term" value="F:amidase activity"/>
    <property type="evidence" value="ECO:0007669"/>
    <property type="project" value="UniProtKB-EC"/>
</dbReference>
<feature type="active site" description="Charge relay system" evidence="5">
    <location>
        <position position="129"/>
    </location>
</feature>
<reference evidence="8 9" key="1">
    <citation type="journal article" date="2018" name="Front. Microbiol.">
        <title>Genomic and genetic insights into a cosmopolitan fungus, Paecilomyces variotii (Eurotiales).</title>
        <authorList>
            <person name="Urquhart A.S."/>
            <person name="Mondo S.J."/>
            <person name="Makela M.R."/>
            <person name="Hane J.K."/>
            <person name="Wiebenga A."/>
            <person name="He G."/>
            <person name="Mihaltcheva S."/>
            <person name="Pangilinan J."/>
            <person name="Lipzen A."/>
            <person name="Barry K."/>
            <person name="de Vries R.P."/>
            <person name="Grigoriev I.V."/>
            <person name="Idnurm A."/>
        </authorList>
    </citation>
    <scope>NUCLEOTIDE SEQUENCE [LARGE SCALE GENOMIC DNA]</scope>
    <source>
        <strain evidence="8 9">CBS 101075</strain>
    </source>
</reference>
<evidence type="ECO:0000313" key="9">
    <source>
        <dbReference type="Proteomes" id="UP000283841"/>
    </source>
</evidence>
<comment type="similarity">
    <text evidence="2">Belongs to the amidase family.</text>
</comment>
<feature type="binding site" evidence="6">
    <location>
        <begin position="225"/>
        <end position="228"/>
    </location>
    <ligand>
        <name>substrate</name>
    </ligand>
</feature>
<dbReference type="VEuPathDB" id="FungiDB:C8Q69DRAFT_455506"/>
<gene>
    <name evidence="8" type="ORF">C8Q69DRAFT_455506</name>
</gene>
<feature type="active site" description="Charge relay system" evidence="5">
    <location>
        <position position="204"/>
    </location>
</feature>
<keyword evidence="4" id="KW-0378">Hydrolase</keyword>
<organism evidence="8 9">
    <name type="scientific">Byssochlamys spectabilis</name>
    <name type="common">Paecilomyces variotii</name>
    <dbReference type="NCBI Taxonomy" id="264951"/>
    <lineage>
        <taxon>Eukaryota</taxon>
        <taxon>Fungi</taxon>
        <taxon>Dikarya</taxon>
        <taxon>Ascomycota</taxon>
        <taxon>Pezizomycotina</taxon>
        <taxon>Eurotiomycetes</taxon>
        <taxon>Eurotiomycetidae</taxon>
        <taxon>Eurotiales</taxon>
        <taxon>Thermoascaceae</taxon>
        <taxon>Paecilomyces</taxon>
    </lineage>
</organism>
<dbReference type="GeneID" id="39599057"/>
<feature type="binding site" evidence="6">
    <location>
        <position position="204"/>
    </location>
    <ligand>
        <name>substrate</name>
    </ligand>
</feature>
<dbReference type="STRING" id="264951.A0A443I075"/>
<dbReference type="EC" id="3.5.1.4" evidence="3"/>
<dbReference type="InterPro" id="IPR023631">
    <property type="entry name" value="Amidase_dom"/>
</dbReference>
<dbReference type="PANTHER" id="PTHR46072">
    <property type="entry name" value="AMIDASE-RELATED-RELATED"/>
    <property type="match status" value="1"/>
</dbReference>
<name>A0A443I075_BYSSP</name>
<feature type="domain" description="Amidase" evidence="7">
    <location>
        <begin position="73"/>
        <end position="531"/>
    </location>
</feature>
<dbReference type="Gene3D" id="3.90.1300.10">
    <property type="entry name" value="Amidase signature (AS) domain"/>
    <property type="match status" value="1"/>
</dbReference>
<dbReference type="EMBL" id="RCNU01000002">
    <property type="protein sequence ID" value="RWQ97458.1"/>
    <property type="molecule type" value="Genomic_DNA"/>
</dbReference>
<protein>
    <recommendedName>
        <fullName evidence="3">amidase</fullName>
        <ecNumber evidence="3">3.5.1.4</ecNumber>
    </recommendedName>
</protein>